<dbReference type="Pfam" id="PF14833">
    <property type="entry name" value="NAD_binding_11"/>
    <property type="match status" value="1"/>
</dbReference>
<evidence type="ECO:0000313" key="6">
    <source>
        <dbReference type="Proteomes" id="UP001230978"/>
    </source>
</evidence>
<evidence type="ECO:0000313" key="5">
    <source>
        <dbReference type="EMBL" id="WGV17911.1"/>
    </source>
</evidence>
<dbReference type="Pfam" id="PF03446">
    <property type="entry name" value="NAD_binding_2"/>
    <property type="match status" value="1"/>
</dbReference>
<protein>
    <submittedName>
        <fullName evidence="5">NAD(P)-dependent oxidoreductase</fullName>
        <ecNumber evidence="5">1.1.-.-</ecNumber>
    </submittedName>
</protein>
<dbReference type="InterPro" id="IPR036291">
    <property type="entry name" value="NAD(P)-bd_dom_sf"/>
</dbReference>
<dbReference type="SUPFAM" id="SSF48179">
    <property type="entry name" value="6-phosphogluconate dehydrogenase C-terminal domain-like"/>
    <property type="match status" value="1"/>
</dbReference>
<dbReference type="SUPFAM" id="SSF51735">
    <property type="entry name" value="NAD(P)-binding Rossmann-fold domains"/>
    <property type="match status" value="1"/>
</dbReference>
<proteinExistence type="predicted"/>
<dbReference type="InterPro" id="IPR008927">
    <property type="entry name" value="6-PGluconate_DH-like_C_sf"/>
</dbReference>
<evidence type="ECO:0000256" key="1">
    <source>
        <dbReference type="ARBA" id="ARBA00023002"/>
    </source>
</evidence>
<dbReference type="InterPro" id="IPR029154">
    <property type="entry name" value="HIBADH-like_NADP-bd"/>
</dbReference>
<dbReference type="Proteomes" id="UP001230978">
    <property type="component" value="Chromosome"/>
</dbReference>
<dbReference type="Gene3D" id="3.40.50.720">
    <property type="entry name" value="NAD(P)-binding Rossmann-like Domain"/>
    <property type="match status" value="1"/>
</dbReference>
<dbReference type="EC" id="1.1.-.-" evidence="5"/>
<evidence type="ECO:0000259" key="3">
    <source>
        <dbReference type="Pfam" id="PF03446"/>
    </source>
</evidence>
<dbReference type="PIRSF" id="PIRSF000103">
    <property type="entry name" value="HIBADH"/>
    <property type="match status" value="1"/>
</dbReference>
<dbReference type="GO" id="GO:0016491">
    <property type="term" value="F:oxidoreductase activity"/>
    <property type="evidence" value="ECO:0007669"/>
    <property type="project" value="UniProtKB-KW"/>
</dbReference>
<dbReference type="InterPro" id="IPR015815">
    <property type="entry name" value="HIBADH-related"/>
</dbReference>
<feature type="domain" description="6-phosphogluconate dehydrogenase NADP-binding" evidence="3">
    <location>
        <begin position="3"/>
        <end position="160"/>
    </location>
</feature>
<accession>A0ABY8QAJ3</accession>
<evidence type="ECO:0000256" key="2">
    <source>
        <dbReference type="ARBA" id="ARBA00023027"/>
    </source>
</evidence>
<keyword evidence="2" id="KW-0520">NAD</keyword>
<gene>
    <name evidence="5" type="ORF">QF092_09075</name>
</gene>
<organism evidence="5 6">
    <name type="scientific">Fuscovulum ytuae</name>
    <dbReference type="NCBI Taxonomy" id="3042299"/>
    <lineage>
        <taxon>Bacteria</taxon>
        <taxon>Pseudomonadati</taxon>
        <taxon>Pseudomonadota</taxon>
        <taxon>Alphaproteobacteria</taxon>
        <taxon>Rhodobacterales</taxon>
        <taxon>Paracoccaceae</taxon>
        <taxon>Fuscovulum</taxon>
    </lineage>
</organism>
<dbReference type="InterPro" id="IPR013328">
    <property type="entry name" value="6PGD_dom2"/>
</dbReference>
<dbReference type="PANTHER" id="PTHR43060:SF15">
    <property type="entry name" value="3-HYDROXYISOBUTYRATE DEHYDROGENASE-LIKE 1, MITOCHONDRIAL-RELATED"/>
    <property type="match status" value="1"/>
</dbReference>
<feature type="domain" description="3-hydroxyisobutyrate dehydrogenase-like NAD-binding" evidence="4">
    <location>
        <begin position="163"/>
        <end position="284"/>
    </location>
</feature>
<sequence length="295" mass="30681">MTTVGLIGLGIMGMAYAGNLSRKGFSLVGYDPMAEARARLAALPGAVAVDSPAEVAAQADVILMALPSVTALEAVVEAMAPALRPGQVLAEMGTLPIPAKEAARDRMAECGAVLMDCPVSGTGAQAEKGDLVVYLSGPEAAGARLRPVLEAIAKDIRAVGPFGNGMKLKLVANLLVSIHNLATAEALLFAQRQGLDLRMVYDAIAGGGAATSRMFEVRGPLMIEDRYEPATMKMDVYMKDVALILEQAQAVDAPIPLMAATVPYYEAGLTQGRHKQDTAALFAVLAQLAEEGASC</sequence>
<dbReference type="InterPro" id="IPR006115">
    <property type="entry name" value="6PGDH_NADP-bd"/>
</dbReference>
<name>A0ABY8QAJ3_9RHOB</name>
<dbReference type="PANTHER" id="PTHR43060">
    <property type="entry name" value="3-HYDROXYISOBUTYRATE DEHYDROGENASE-LIKE 1, MITOCHONDRIAL-RELATED"/>
    <property type="match status" value="1"/>
</dbReference>
<dbReference type="EMBL" id="CP124535">
    <property type="protein sequence ID" value="WGV17911.1"/>
    <property type="molecule type" value="Genomic_DNA"/>
</dbReference>
<keyword evidence="6" id="KW-1185">Reference proteome</keyword>
<dbReference type="RefSeq" id="WP_281469595.1">
    <property type="nucleotide sequence ID" value="NZ_CP124535.1"/>
</dbReference>
<evidence type="ECO:0000259" key="4">
    <source>
        <dbReference type="Pfam" id="PF14833"/>
    </source>
</evidence>
<reference evidence="5 6" key="1">
    <citation type="submission" date="2023-04" db="EMBL/GenBank/DDBJ databases">
        <title>YMD61, complete Genome.</title>
        <authorList>
            <person name="Zhang J."/>
        </authorList>
    </citation>
    <scope>NUCLEOTIDE SEQUENCE [LARGE SCALE GENOMIC DNA]</scope>
    <source>
        <strain evidence="5 6">YMD61</strain>
    </source>
</reference>
<keyword evidence="1 5" id="KW-0560">Oxidoreductase</keyword>
<dbReference type="Gene3D" id="1.10.1040.10">
    <property type="entry name" value="N-(1-d-carboxylethyl)-l-norvaline Dehydrogenase, domain 2"/>
    <property type="match status" value="1"/>
</dbReference>